<dbReference type="PANTHER" id="PTHR35249">
    <property type="entry name" value="DYNEIN REGULATORY COMPLEX SUBUNIT 7"/>
    <property type="match status" value="1"/>
</dbReference>
<sequence length="159" mass="18570">MYAVDRCPYLKIDLIWNNKNLWINMQVCNAAQVQLDLYNSRCFEFVMLDPDIVAGQNGQNGEDAGVGVAPEDAEASRAYQAAQLLDMPPPWSERPDIPREKFHERCYMGEKTIFYHKCKVEQYAPYTQDDGLVQRITLYKDVRRLIPLEIRERFRHGLL</sequence>
<keyword evidence="3" id="KW-1185">Reference proteome</keyword>
<dbReference type="Pfam" id="PF24667">
    <property type="entry name" value="MORN_DRC7"/>
    <property type="match status" value="1"/>
</dbReference>
<evidence type="ECO:0000259" key="1">
    <source>
        <dbReference type="Pfam" id="PF24667"/>
    </source>
</evidence>
<gene>
    <name evidence="2" type="ORF">PCOR1329_LOCUS26356</name>
</gene>
<protein>
    <recommendedName>
        <fullName evidence="1">Dynein regulatory complex subunit 7 MORN domain-containing protein</fullName>
    </recommendedName>
</protein>
<name>A0ABN9S4G3_9DINO</name>
<evidence type="ECO:0000313" key="2">
    <source>
        <dbReference type="EMBL" id="CAK0826535.1"/>
    </source>
</evidence>
<accession>A0ABN9S4G3</accession>
<dbReference type="InterPro" id="IPR033551">
    <property type="entry name" value="DRC7/lobo"/>
</dbReference>
<reference evidence="2" key="1">
    <citation type="submission" date="2023-10" db="EMBL/GenBank/DDBJ databases">
        <authorList>
            <person name="Chen Y."/>
            <person name="Shah S."/>
            <person name="Dougan E. K."/>
            <person name="Thang M."/>
            <person name="Chan C."/>
        </authorList>
    </citation>
    <scope>NUCLEOTIDE SEQUENCE [LARGE SCALE GENOMIC DNA]</scope>
</reference>
<dbReference type="Proteomes" id="UP001189429">
    <property type="component" value="Unassembled WGS sequence"/>
</dbReference>
<proteinExistence type="predicted"/>
<feature type="domain" description="Dynein regulatory complex subunit 7 MORN" evidence="1">
    <location>
        <begin position="109"/>
        <end position="156"/>
    </location>
</feature>
<dbReference type="EMBL" id="CAUYUJ010009358">
    <property type="protein sequence ID" value="CAK0826535.1"/>
    <property type="molecule type" value="Genomic_DNA"/>
</dbReference>
<dbReference type="PANTHER" id="PTHR35249:SF2">
    <property type="entry name" value="DYNEIN REGULATORY COMPLEX SUBUNIT 7"/>
    <property type="match status" value="1"/>
</dbReference>
<evidence type="ECO:0000313" key="3">
    <source>
        <dbReference type="Proteomes" id="UP001189429"/>
    </source>
</evidence>
<comment type="caution">
    <text evidence="2">The sequence shown here is derived from an EMBL/GenBank/DDBJ whole genome shotgun (WGS) entry which is preliminary data.</text>
</comment>
<organism evidence="2 3">
    <name type="scientific">Prorocentrum cordatum</name>
    <dbReference type="NCBI Taxonomy" id="2364126"/>
    <lineage>
        <taxon>Eukaryota</taxon>
        <taxon>Sar</taxon>
        <taxon>Alveolata</taxon>
        <taxon>Dinophyceae</taxon>
        <taxon>Prorocentrales</taxon>
        <taxon>Prorocentraceae</taxon>
        <taxon>Prorocentrum</taxon>
    </lineage>
</organism>
<dbReference type="InterPro" id="IPR056291">
    <property type="entry name" value="MORN_DRC7"/>
</dbReference>